<dbReference type="EMBL" id="JBHSWE010000001">
    <property type="protein sequence ID" value="MFC6672445.1"/>
    <property type="molecule type" value="Genomic_DNA"/>
</dbReference>
<keyword evidence="3" id="KW-1185">Reference proteome</keyword>
<dbReference type="Proteomes" id="UP001596422">
    <property type="component" value="Unassembled WGS sequence"/>
</dbReference>
<evidence type="ECO:0000256" key="1">
    <source>
        <dbReference type="SAM" id="SignalP"/>
    </source>
</evidence>
<name>A0ABW2A4W6_9GAMM</name>
<evidence type="ECO:0008006" key="4">
    <source>
        <dbReference type="Google" id="ProtNLM"/>
    </source>
</evidence>
<comment type="caution">
    <text evidence="2">The sequence shown here is derived from an EMBL/GenBank/DDBJ whole genome shotgun (WGS) entry which is preliminary data.</text>
</comment>
<organism evidence="2 3">
    <name type="scientific">Marinobacterium aestuariivivens</name>
    <dbReference type="NCBI Taxonomy" id="1698799"/>
    <lineage>
        <taxon>Bacteria</taxon>
        <taxon>Pseudomonadati</taxon>
        <taxon>Pseudomonadota</taxon>
        <taxon>Gammaproteobacteria</taxon>
        <taxon>Oceanospirillales</taxon>
        <taxon>Oceanospirillaceae</taxon>
        <taxon>Marinobacterium</taxon>
    </lineage>
</organism>
<gene>
    <name evidence="2" type="ORF">ACFQDL_22035</name>
</gene>
<accession>A0ABW2A4W6</accession>
<keyword evidence="1" id="KW-0732">Signal</keyword>
<evidence type="ECO:0000313" key="2">
    <source>
        <dbReference type="EMBL" id="MFC6672445.1"/>
    </source>
</evidence>
<proteinExistence type="predicted"/>
<protein>
    <recommendedName>
        <fullName evidence="4">Laminin IV type A domain-containing protein</fullName>
    </recommendedName>
</protein>
<evidence type="ECO:0000313" key="3">
    <source>
        <dbReference type="Proteomes" id="UP001596422"/>
    </source>
</evidence>
<dbReference type="RefSeq" id="WP_379910882.1">
    <property type="nucleotide sequence ID" value="NZ_JBHSWE010000001.1"/>
</dbReference>
<feature type="chain" id="PRO_5046557603" description="Laminin IV type A domain-containing protein" evidence="1">
    <location>
        <begin position="23"/>
        <end position="143"/>
    </location>
</feature>
<sequence length="143" mass="15568">MNAHRFFTLPIILLLLSNTIPAVEIAKSTFDSDTDGWTWNPIQDPAFSWEAAGGNPGGYIRADDNLDQGGGMQVFAPAAFLGDWLSLGVTELTYDSNIFTTGSVFLIATHHIIISGPGGDADWFGPPRSLHTLENYQRTNQRG</sequence>
<feature type="signal peptide" evidence="1">
    <location>
        <begin position="1"/>
        <end position="22"/>
    </location>
</feature>
<reference evidence="3" key="1">
    <citation type="journal article" date="2019" name="Int. J. Syst. Evol. Microbiol.">
        <title>The Global Catalogue of Microorganisms (GCM) 10K type strain sequencing project: providing services to taxonomists for standard genome sequencing and annotation.</title>
        <authorList>
            <consortium name="The Broad Institute Genomics Platform"/>
            <consortium name="The Broad Institute Genome Sequencing Center for Infectious Disease"/>
            <person name="Wu L."/>
            <person name="Ma J."/>
        </authorList>
    </citation>
    <scope>NUCLEOTIDE SEQUENCE [LARGE SCALE GENOMIC DNA]</scope>
    <source>
        <strain evidence="3">NBRC 111756</strain>
    </source>
</reference>